<dbReference type="SUPFAM" id="SSF53383">
    <property type="entry name" value="PLP-dependent transferases"/>
    <property type="match status" value="1"/>
</dbReference>
<proteinExistence type="predicted"/>
<dbReference type="InterPro" id="IPR000253">
    <property type="entry name" value="FHA_dom"/>
</dbReference>
<dbReference type="KEGG" id="wcp:H9Q76_00175"/>
<dbReference type="SUPFAM" id="SSF49879">
    <property type="entry name" value="SMAD/FHA domain"/>
    <property type="match status" value="1"/>
</dbReference>
<evidence type="ECO:0000259" key="1">
    <source>
        <dbReference type="Pfam" id="PF00498"/>
    </source>
</evidence>
<gene>
    <name evidence="2" type="ORF">H9Q76_00175</name>
</gene>
<dbReference type="Proteomes" id="UP000515819">
    <property type="component" value="Chromosome"/>
</dbReference>
<dbReference type="EMBL" id="CP060632">
    <property type="protein sequence ID" value="QNL99767.1"/>
    <property type="molecule type" value="Genomic_DNA"/>
</dbReference>
<dbReference type="InterPro" id="IPR008984">
    <property type="entry name" value="SMAD_FHA_dom_sf"/>
</dbReference>
<reference evidence="2 3" key="1">
    <citation type="submission" date="2020-08" db="EMBL/GenBank/DDBJ databases">
        <authorList>
            <person name="Liu C."/>
            <person name="Sun Q."/>
        </authorList>
    </citation>
    <scope>NUCLEOTIDE SEQUENCE [LARGE SCALE GENOMIC DNA]</scope>
    <source>
        <strain evidence="2 3">NSJ-4</strain>
    </source>
</reference>
<organism evidence="2 3">
    <name type="scientific">Wujia chipingensis</name>
    <dbReference type="NCBI Taxonomy" id="2763670"/>
    <lineage>
        <taxon>Bacteria</taxon>
        <taxon>Bacillati</taxon>
        <taxon>Bacillota</taxon>
        <taxon>Clostridia</taxon>
        <taxon>Lachnospirales</taxon>
        <taxon>Lachnospiraceae</taxon>
        <taxon>Wujia</taxon>
    </lineage>
</organism>
<evidence type="ECO:0000313" key="3">
    <source>
        <dbReference type="Proteomes" id="UP000515819"/>
    </source>
</evidence>
<dbReference type="Pfam" id="PF00498">
    <property type="entry name" value="FHA"/>
    <property type="match status" value="1"/>
</dbReference>
<accession>A0A7G9FMI6</accession>
<sequence>MYTQNIILLNEKEYFCISKDAYILGKFHHMKNENYGVEDLQSANGTKINGYSIQTGMVYELHEGDVITLADDSFTVSYVVTPDFLCLSKGLTNGLPLAVVLGPKNEILSMSILDILLITGTCLF</sequence>
<feature type="domain" description="FHA" evidence="1">
    <location>
        <begin position="31"/>
        <end position="69"/>
    </location>
</feature>
<name>A0A7G9FMI6_9FIRM</name>
<dbReference type="Gene3D" id="2.60.200.20">
    <property type="match status" value="1"/>
</dbReference>
<evidence type="ECO:0000313" key="2">
    <source>
        <dbReference type="EMBL" id="QNL99767.1"/>
    </source>
</evidence>
<protein>
    <submittedName>
        <fullName evidence="2">FHA domain-containing protein</fullName>
    </submittedName>
</protein>
<dbReference type="RefSeq" id="WP_117781146.1">
    <property type="nucleotide sequence ID" value="NZ_CP060632.1"/>
</dbReference>
<dbReference type="InterPro" id="IPR015424">
    <property type="entry name" value="PyrdxlP-dep_Trfase"/>
</dbReference>
<keyword evidence="3" id="KW-1185">Reference proteome</keyword>
<dbReference type="AlphaFoldDB" id="A0A7G9FMI6"/>